<dbReference type="Gene3D" id="3.30.160.20">
    <property type="match status" value="1"/>
</dbReference>
<evidence type="ECO:0000259" key="1">
    <source>
        <dbReference type="Pfam" id="PF10421"/>
    </source>
</evidence>
<gene>
    <name evidence="2" type="ORF">HK100_003521</name>
</gene>
<protein>
    <recommendedName>
        <fullName evidence="1">2'-5'-oligoadenylate synthetase 1 domain-containing protein</fullName>
    </recommendedName>
</protein>
<dbReference type="InterPro" id="IPR018952">
    <property type="entry name" value="2-5-oligoAdlate_synth_1_dom2/C"/>
</dbReference>
<dbReference type="Gene3D" id="1.10.1410.20">
    <property type="entry name" value="2'-5'-oligoadenylate synthetase 1, domain 2"/>
    <property type="match status" value="1"/>
</dbReference>
<dbReference type="Proteomes" id="UP001211907">
    <property type="component" value="Unassembled WGS sequence"/>
</dbReference>
<reference evidence="2" key="1">
    <citation type="submission" date="2020-05" db="EMBL/GenBank/DDBJ databases">
        <title>Phylogenomic resolution of chytrid fungi.</title>
        <authorList>
            <person name="Stajich J.E."/>
            <person name="Amses K."/>
            <person name="Simmons R."/>
            <person name="Seto K."/>
            <person name="Myers J."/>
            <person name="Bonds A."/>
            <person name="Quandt C.A."/>
            <person name="Barry K."/>
            <person name="Liu P."/>
            <person name="Grigoriev I."/>
            <person name="Longcore J.E."/>
            <person name="James T.Y."/>
        </authorList>
    </citation>
    <scope>NUCLEOTIDE SEQUENCE</scope>
    <source>
        <strain evidence="2">JEL0513</strain>
    </source>
</reference>
<dbReference type="AlphaFoldDB" id="A0AAD5T7Q4"/>
<organism evidence="2 3">
    <name type="scientific">Physocladia obscura</name>
    <dbReference type="NCBI Taxonomy" id="109957"/>
    <lineage>
        <taxon>Eukaryota</taxon>
        <taxon>Fungi</taxon>
        <taxon>Fungi incertae sedis</taxon>
        <taxon>Chytridiomycota</taxon>
        <taxon>Chytridiomycota incertae sedis</taxon>
        <taxon>Chytridiomycetes</taxon>
        <taxon>Chytridiales</taxon>
        <taxon>Chytriomycetaceae</taxon>
        <taxon>Physocladia</taxon>
    </lineage>
</organism>
<dbReference type="EMBL" id="JADGJH010000189">
    <property type="protein sequence ID" value="KAJ3134529.1"/>
    <property type="molecule type" value="Genomic_DNA"/>
</dbReference>
<feature type="domain" description="2'-5'-oligoadenylate synthetase 1" evidence="1">
    <location>
        <begin position="447"/>
        <end position="571"/>
    </location>
</feature>
<dbReference type="SUPFAM" id="SSF81631">
    <property type="entry name" value="PAP/OAS1 substrate-binding domain"/>
    <property type="match status" value="1"/>
</dbReference>
<evidence type="ECO:0000313" key="3">
    <source>
        <dbReference type="Proteomes" id="UP001211907"/>
    </source>
</evidence>
<accession>A0AAD5T7Q4</accession>
<proteinExistence type="predicted"/>
<keyword evidence="3" id="KW-1185">Reference proteome</keyword>
<name>A0AAD5T7Q4_9FUNG</name>
<sequence>MEDSQSSNAINEILPPQVNSTQKKNQEIISWLSEIAQGSNAVLTEMYSAAGSGEFKCHFMWNALRLPSSEIFPRKKDAKSQAAQLALDYVLNAHIESVHIPPHLLKKIIPTRVGVSSSQNIDSSATLQQVPLFDTRMVANLPIEQSQAQPVESFVIVPPLCSQTNPMTDLQVYVKKNSIAIKNYFKQLGSVNTFLTISYNEISSPTEFKFSVSLDSHVLSQSDGFPKKILAKRHAAEQALEELKSIVEDGNNKGIKRRKFGSSIESVASPSSVDIVVHETDVHSVRPKPPSTLVLLQNSSAAVNLSMQSFYELVSSALKSSPINASIETILPLAKNSGLEVWYKGIQSLKLTILEGKDFMDEKDFMKPELASRVQQSLRHSCALIEMRKQILKIRESGEGESGGYVSGSGGGCGISQALIESWEPNYSESTHLFFKNHQLEHRTTGKVARVLKFWATTALAFLDAKAFAQVMNVLDFVAVWAYDTMERSVNFESSRLSAFASFELTLKTLENWKNMKIFWTELYPRTEIQDFLNQNGDKPFILHPANPFCNLFESVSISEWSRIGDSAKEARILVEKATLGSQQLDFISEVLKPQLDLPNSFEISYCDIGTRIVRSKEQINYTNPDVQICFEPEELDHMDQECDTVPTQAYSSMEKIMRIIMAKLAYHSNNFSMSNAPISPQLSDAALQLADIVSKETQNCVKIVGGGQISLSGGDNFGKALTGASDGVIGSLMWPVVGGRSIVCFRVHVRE</sequence>
<comment type="caution">
    <text evidence="2">The sequence shown here is derived from an EMBL/GenBank/DDBJ whole genome shotgun (WGS) entry which is preliminary data.</text>
</comment>
<dbReference type="Pfam" id="PF10421">
    <property type="entry name" value="OAS1_C"/>
    <property type="match status" value="1"/>
</dbReference>
<evidence type="ECO:0000313" key="2">
    <source>
        <dbReference type="EMBL" id="KAJ3134529.1"/>
    </source>
</evidence>
<dbReference type="SUPFAM" id="SSF54768">
    <property type="entry name" value="dsRNA-binding domain-like"/>
    <property type="match status" value="1"/>
</dbReference>